<dbReference type="EMBL" id="KN727614">
    <property type="protein sequence ID" value="KIH65304.1"/>
    <property type="molecule type" value="Genomic_DNA"/>
</dbReference>
<sequence>MLTTLAGKLQSETAHKIDAKIDKLEAEKHSSRQGDLEEKISGILCALEVECRPVVLYRIDLDFDTGKFLANRGRRLVAKPNMKLLYAYIRAKNSLSHNTSVMADSYDRKVTTEIPVKIFADDIKIYASYSVENAGVMHSLLSESIR</sequence>
<dbReference type="Proteomes" id="UP000054047">
    <property type="component" value="Unassembled WGS sequence"/>
</dbReference>
<name>A0A0C2H162_9BILA</name>
<dbReference type="AlphaFoldDB" id="A0A0C2H162"/>
<protein>
    <submittedName>
        <fullName evidence="1">Uncharacterized protein</fullName>
    </submittedName>
</protein>
<evidence type="ECO:0000313" key="2">
    <source>
        <dbReference type="Proteomes" id="UP000054047"/>
    </source>
</evidence>
<keyword evidence="2" id="KW-1185">Reference proteome</keyword>
<accession>A0A0C2H162</accession>
<gene>
    <name evidence="1" type="ORF">ANCDUO_04371</name>
</gene>
<organism evidence="1 2">
    <name type="scientific">Ancylostoma duodenale</name>
    <dbReference type="NCBI Taxonomy" id="51022"/>
    <lineage>
        <taxon>Eukaryota</taxon>
        <taxon>Metazoa</taxon>
        <taxon>Ecdysozoa</taxon>
        <taxon>Nematoda</taxon>
        <taxon>Chromadorea</taxon>
        <taxon>Rhabditida</taxon>
        <taxon>Rhabditina</taxon>
        <taxon>Rhabditomorpha</taxon>
        <taxon>Strongyloidea</taxon>
        <taxon>Ancylostomatidae</taxon>
        <taxon>Ancylostomatinae</taxon>
        <taxon>Ancylostoma</taxon>
    </lineage>
</organism>
<reference evidence="1 2" key="1">
    <citation type="submission" date="2013-12" db="EMBL/GenBank/DDBJ databases">
        <title>Draft genome of the parsitic nematode Ancylostoma duodenale.</title>
        <authorList>
            <person name="Mitreva M."/>
        </authorList>
    </citation>
    <scope>NUCLEOTIDE SEQUENCE [LARGE SCALE GENOMIC DNA]</scope>
    <source>
        <strain evidence="1 2">Zhejiang</strain>
    </source>
</reference>
<proteinExistence type="predicted"/>
<evidence type="ECO:0000313" key="1">
    <source>
        <dbReference type="EMBL" id="KIH65304.1"/>
    </source>
</evidence>